<dbReference type="GO" id="GO:0016709">
    <property type="term" value="F:oxidoreductase activity, acting on paired donors, with incorporation or reduction of molecular oxygen, NAD(P)H as one donor, and incorporation of one atom of oxygen"/>
    <property type="evidence" value="ECO:0007669"/>
    <property type="project" value="UniProtKB-ARBA"/>
</dbReference>
<evidence type="ECO:0000256" key="4">
    <source>
        <dbReference type="ARBA" id="ARBA00022827"/>
    </source>
</evidence>
<gene>
    <name evidence="8" type="ORF">TL10_26320</name>
</gene>
<evidence type="ECO:0000256" key="2">
    <source>
        <dbReference type="ARBA" id="ARBA00010139"/>
    </source>
</evidence>
<keyword evidence="5" id="KW-0521">NADP</keyword>
<keyword evidence="9" id="KW-1185">Reference proteome</keyword>
<protein>
    <recommendedName>
        <fullName evidence="10">FAD-dependent oxidoreductase 2 FAD binding domain-containing protein</fullName>
    </recommendedName>
</protein>
<dbReference type="AlphaFoldDB" id="A0A0D1L6Y9"/>
<evidence type="ECO:0008006" key="10">
    <source>
        <dbReference type="Google" id="ProtNLM"/>
    </source>
</evidence>
<evidence type="ECO:0000256" key="6">
    <source>
        <dbReference type="ARBA" id="ARBA00023002"/>
    </source>
</evidence>
<keyword evidence="6" id="KW-0560">Oxidoreductase</keyword>
<keyword evidence="3" id="KW-0285">Flavoprotein</keyword>
<dbReference type="SUPFAM" id="SSF51905">
    <property type="entry name" value="FAD/NAD(P)-binding domain"/>
    <property type="match status" value="1"/>
</dbReference>
<keyword evidence="4" id="KW-0274">FAD</keyword>
<reference evidence="8 9" key="1">
    <citation type="submission" date="2015-01" db="EMBL/GenBank/DDBJ databases">
        <title>Genome sequence of Mycobacterium llatzerense and Mycobacterium immunogenum recovered from brain abscess.</title>
        <authorList>
            <person name="Greninger A.L."/>
            <person name="Langelier C."/>
            <person name="Cunningham G."/>
            <person name="Chiu C.Y."/>
            <person name="Miller S."/>
        </authorList>
    </citation>
    <scope>NUCLEOTIDE SEQUENCE [LARGE SCALE GENOMIC DNA]</scope>
    <source>
        <strain evidence="8 9">CLUC14</strain>
    </source>
</reference>
<dbReference type="STRING" id="280871.TL10_26320"/>
<dbReference type="PANTHER" id="PTHR43098">
    <property type="entry name" value="L-ORNITHINE N(5)-MONOOXYGENASE-RELATED"/>
    <property type="match status" value="1"/>
</dbReference>
<dbReference type="OrthoDB" id="4763261at2"/>
<dbReference type="Gene3D" id="3.50.50.60">
    <property type="entry name" value="FAD/NAD(P)-binding domain"/>
    <property type="match status" value="2"/>
</dbReference>
<sequence>MNQPIPHNHVAIIGTGVGALAAAVRLHQSGIDDVVLIEHADDEVAALHWQVNRQRWHITTANGERTAAHVVVDTDAPAEPAIRTARRIVPRHFRAISGLLDKYSPDDNQETGSETRQLPLTDRLFGAKGVSMAESWNGEPVAYLGTSVHGFPNCYLMHGPNIGVRHNSVEQMLESQANYIAAAVTYARDFGFAAVEPTPAAQQNYTDIRQSSTADFRRRTSRFIPIDHLVQRPVRDMVSAAVRPATESC</sequence>
<name>A0A0D1L6Y9_9MYCO</name>
<evidence type="ECO:0000256" key="1">
    <source>
        <dbReference type="ARBA" id="ARBA00001974"/>
    </source>
</evidence>
<evidence type="ECO:0000313" key="9">
    <source>
        <dbReference type="Proteomes" id="UP000032221"/>
    </source>
</evidence>
<organism evidence="8 9">
    <name type="scientific">Mycolicibacterium llatzerense</name>
    <dbReference type="NCBI Taxonomy" id="280871"/>
    <lineage>
        <taxon>Bacteria</taxon>
        <taxon>Bacillati</taxon>
        <taxon>Actinomycetota</taxon>
        <taxon>Actinomycetes</taxon>
        <taxon>Mycobacteriales</taxon>
        <taxon>Mycobacteriaceae</taxon>
        <taxon>Mycolicibacterium</taxon>
    </lineage>
</organism>
<dbReference type="InterPro" id="IPR036188">
    <property type="entry name" value="FAD/NAD-bd_sf"/>
</dbReference>
<dbReference type="Proteomes" id="UP000032221">
    <property type="component" value="Unassembled WGS sequence"/>
</dbReference>
<comment type="similarity">
    <text evidence="2">Belongs to the FAD-binding monooxygenase family.</text>
</comment>
<dbReference type="EMBL" id="JXST01000053">
    <property type="protein sequence ID" value="KIU14082.1"/>
    <property type="molecule type" value="Genomic_DNA"/>
</dbReference>
<comment type="cofactor">
    <cofactor evidence="1">
        <name>FAD</name>
        <dbReference type="ChEBI" id="CHEBI:57692"/>
    </cofactor>
</comment>
<proteinExistence type="inferred from homology"/>
<evidence type="ECO:0000256" key="5">
    <source>
        <dbReference type="ARBA" id="ARBA00022857"/>
    </source>
</evidence>
<dbReference type="PATRIC" id="fig|280871.6.peg.5459"/>
<dbReference type="InterPro" id="IPR050775">
    <property type="entry name" value="FAD-binding_Monooxygenases"/>
</dbReference>
<evidence type="ECO:0000256" key="3">
    <source>
        <dbReference type="ARBA" id="ARBA00022630"/>
    </source>
</evidence>
<comment type="caution">
    <text evidence="8">The sequence shown here is derived from an EMBL/GenBank/DDBJ whole genome shotgun (WGS) entry which is preliminary data.</text>
</comment>
<dbReference type="PANTHER" id="PTHR43098:SF3">
    <property type="entry name" value="L-ORNITHINE N(5)-MONOOXYGENASE-RELATED"/>
    <property type="match status" value="1"/>
</dbReference>
<dbReference type="RefSeq" id="WP_043987972.1">
    <property type="nucleotide sequence ID" value="NZ_JXST01000053.1"/>
</dbReference>
<evidence type="ECO:0000256" key="7">
    <source>
        <dbReference type="ARBA" id="ARBA00023033"/>
    </source>
</evidence>
<evidence type="ECO:0000313" key="8">
    <source>
        <dbReference type="EMBL" id="KIU14082.1"/>
    </source>
</evidence>
<accession>A0A0D1L6Y9</accession>
<keyword evidence="7" id="KW-0503">Monooxygenase</keyword>